<dbReference type="GO" id="GO:0006508">
    <property type="term" value="P:proteolysis"/>
    <property type="evidence" value="ECO:0007669"/>
    <property type="project" value="UniProtKB-KW"/>
</dbReference>
<feature type="domain" description="Peptidase S1" evidence="11">
    <location>
        <begin position="11"/>
        <end position="240"/>
    </location>
</feature>
<keyword evidence="8" id="KW-1199">Hemostasis impairing toxin</keyword>
<dbReference type="InterPro" id="IPR001254">
    <property type="entry name" value="Trypsin_dom"/>
</dbReference>
<proteinExistence type="inferred from homology"/>
<keyword evidence="4" id="KW-0645">Protease</keyword>
<dbReference type="InterPro" id="IPR050430">
    <property type="entry name" value="Peptidase_S1"/>
</dbReference>
<evidence type="ECO:0000256" key="2">
    <source>
        <dbReference type="ARBA" id="ARBA00007664"/>
    </source>
</evidence>
<dbReference type="SUPFAM" id="SSF50494">
    <property type="entry name" value="Trypsin-like serine proteases"/>
    <property type="match status" value="1"/>
</dbReference>
<dbReference type="EMBL" id="CALOZG010000003">
    <property type="protein sequence ID" value="CAH3996029.1"/>
    <property type="molecule type" value="Genomic_DNA"/>
</dbReference>
<dbReference type="GO" id="GO:0004252">
    <property type="term" value="F:serine-type endopeptidase activity"/>
    <property type="evidence" value="ECO:0007669"/>
    <property type="project" value="InterPro"/>
</dbReference>
<dbReference type="GO" id="GO:0005576">
    <property type="term" value="C:extracellular region"/>
    <property type="evidence" value="ECO:0007669"/>
    <property type="project" value="UniProtKB-SubCell"/>
</dbReference>
<evidence type="ECO:0000256" key="1">
    <source>
        <dbReference type="ARBA" id="ARBA00004239"/>
    </source>
</evidence>
<dbReference type="GO" id="GO:0090729">
    <property type="term" value="F:toxin activity"/>
    <property type="evidence" value="ECO:0007669"/>
    <property type="project" value="UniProtKB-KW"/>
</dbReference>
<dbReference type="PROSITE" id="PS50240">
    <property type="entry name" value="TRYPSIN_DOM"/>
    <property type="match status" value="1"/>
</dbReference>
<dbReference type="Gene3D" id="2.40.10.10">
    <property type="entry name" value="Trypsin-like serine proteases"/>
    <property type="match status" value="1"/>
</dbReference>
<keyword evidence="13" id="KW-1185">Reference proteome</keyword>
<sequence>MFRVGEKFERILYGEISRIEDFPYFAGLVNCGAAIISDRHLITAAHCFEDESVRVYIRHAYVGGETTKNSQVVKYKNVIIHPAYLLYDNVPYNDVAIIVLAAPLMFSKKVQPLKLPERMGNRKTSMVFVGRGIDETGEISKELKSMNVKGLTVKECITLIPPYYRKYYHQYLDILAKMNICAKRPGNRPGLCNGDSGSPLVEDGVLVGLASFGGAECATSRLGFYSNVAYHVEWIKNVTGL</sequence>
<dbReference type="InterPro" id="IPR018114">
    <property type="entry name" value="TRYPSIN_HIS"/>
</dbReference>
<name>A0A9P0X5I2_PIEBR</name>
<dbReference type="InterPro" id="IPR009003">
    <property type="entry name" value="Peptidase_S1_PA"/>
</dbReference>
<organism evidence="12 13">
    <name type="scientific">Pieris brassicae</name>
    <name type="common">White butterfly</name>
    <name type="synonym">Large white butterfly</name>
    <dbReference type="NCBI Taxonomy" id="7116"/>
    <lineage>
        <taxon>Eukaryota</taxon>
        <taxon>Metazoa</taxon>
        <taxon>Ecdysozoa</taxon>
        <taxon>Arthropoda</taxon>
        <taxon>Hexapoda</taxon>
        <taxon>Insecta</taxon>
        <taxon>Pterygota</taxon>
        <taxon>Neoptera</taxon>
        <taxon>Endopterygota</taxon>
        <taxon>Lepidoptera</taxon>
        <taxon>Glossata</taxon>
        <taxon>Ditrysia</taxon>
        <taxon>Papilionoidea</taxon>
        <taxon>Pieridae</taxon>
        <taxon>Pierinae</taxon>
        <taxon>Pieris</taxon>
    </lineage>
</organism>
<comment type="function">
    <text evidence="9">Fibrinolytic activity; shows preferential cleavage of Arg-Gly bonds in all three fibrinogen chains. Contact with the caterpillars causes severe bleeding, due the anticoagulant effect of the protein.</text>
</comment>
<dbReference type="InterPro" id="IPR001314">
    <property type="entry name" value="Peptidase_S1A"/>
</dbReference>
<dbReference type="AlphaFoldDB" id="A0A9P0X5I2"/>
<evidence type="ECO:0000256" key="6">
    <source>
        <dbReference type="ARBA" id="ARBA00022825"/>
    </source>
</evidence>
<dbReference type="PRINTS" id="PR00722">
    <property type="entry name" value="CHYMOTRYPSIN"/>
</dbReference>
<comment type="caution">
    <text evidence="12">The sequence shown here is derived from an EMBL/GenBank/DDBJ whole genome shotgun (WGS) entry which is preliminary data.</text>
</comment>
<comment type="similarity">
    <text evidence="2">Belongs to the peptidase S1 family.</text>
</comment>
<evidence type="ECO:0000313" key="12">
    <source>
        <dbReference type="EMBL" id="CAH3996029.1"/>
    </source>
</evidence>
<comment type="subcellular location">
    <subcellularLocation>
        <location evidence="1">Secreted</location>
        <location evidence="1">Extracellular space</location>
    </subcellularLocation>
</comment>
<evidence type="ECO:0000256" key="9">
    <source>
        <dbReference type="ARBA" id="ARBA00055534"/>
    </source>
</evidence>
<keyword evidence="5" id="KW-0378">Hydrolase</keyword>
<dbReference type="PROSITE" id="PS00134">
    <property type="entry name" value="TRYPSIN_HIS"/>
    <property type="match status" value="1"/>
</dbReference>
<evidence type="ECO:0000259" key="11">
    <source>
        <dbReference type="PROSITE" id="PS50240"/>
    </source>
</evidence>
<dbReference type="Proteomes" id="UP001152562">
    <property type="component" value="Unassembled WGS sequence"/>
</dbReference>
<keyword evidence="7" id="KW-1015">Disulfide bond</keyword>
<evidence type="ECO:0000313" key="13">
    <source>
        <dbReference type="Proteomes" id="UP001152562"/>
    </source>
</evidence>
<evidence type="ECO:0000256" key="10">
    <source>
        <dbReference type="ARBA" id="ARBA00084094"/>
    </source>
</evidence>
<evidence type="ECO:0000256" key="4">
    <source>
        <dbReference type="ARBA" id="ARBA00022670"/>
    </source>
</evidence>
<accession>A0A9P0X5I2</accession>
<dbReference type="SMART" id="SM00020">
    <property type="entry name" value="Tryp_SPc"/>
    <property type="match status" value="1"/>
</dbReference>
<dbReference type="InterPro" id="IPR043504">
    <property type="entry name" value="Peptidase_S1_PA_chymotrypsin"/>
</dbReference>
<dbReference type="PANTHER" id="PTHR24276">
    <property type="entry name" value="POLYSERASE-RELATED"/>
    <property type="match status" value="1"/>
</dbReference>
<evidence type="ECO:0000256" key="8">
    <source>
        <dbReference type="ARBA" id="ARBA00023240"/>
    </source>
</evidence>
<gene>
    <name evidence="12" type="ORF">PIBRA_LOCUS2360</name>
</gene>
<dbReference type="Pfam" id="PF00089">
    <property type="entry name" value="Trypsin"/>
    <property type="match status" value="1"/>
</dbReference>
<protein>
    <recommendedName>
        <fullName evidence="11">Peptidase S1 domain-containing protein</fullName>
    </recommendedName>
</protein>
<evidence type="ECO:0000256" key="3">
    <source>
        <dbReference type="ARBA" id="ARBA00022656"/>
    </source>
</evidence>
<evidence type="ECO:0000256" key="5">
    <source>
        <dbReference type="ARBA" id="ARBA00022801"/>
    </source>
</evidence>
<dbReference type="CDD" id="cd00190">
    <property type="entry name" value="Tryp_SPc"/>
    <property type="match status" value="1"/>
</dbReference>
<reference evidence="12" key="1">
    <citation type="submission" date="2022-05" db="EMBL/GenBank/DDBJ databases">
        <authorList>
            <person name="Okamura Y."/>
        </authorList>
    </citation>
    <scope>NUCLEOTIDE SEQUENCE</scope>
</reference>
<keyword evidence="10" id="KW-1205">Fibrinolytic toxin</keyword>
<dbReference type="PANTHER" id="PTHR24276:SF98">
    <property type="entry name" value="FI18310P1-RELATED"/>
    <property type="match status" value="1"/>
</dbReference>
<keyword evidence="3" id="KW-0800">Toxin</keyword>
<dbReference type="FunFam" id="2.40.10.10:FF:000068">
    <property type="entry name" value="transmembrane protease serine 2"/>
    <property type="match status" value="1"/>
</dbReference>
<evidence type="ECO:0000256" key="7">
    <source>
        <dbReference type="ARBA" id="ARBA00023157"/>
    </source>
</evidence>
<keyword evidence="6" id="KW-0720">Serine protease</keyword>